<sequence length="58" mass="6671">MISIWVCPITMEKYTFGAEITGTSIMTKKNKLNLLIPLREVVEMEVQEDYYLITVSGE</sequence>
<organism evidence="1 2">
    <name type="scientific">Bacillus thuringiensis T01-328</name>
    <dbReference type="NCBI Taxonomy" id="1324966"/>
    <lineage>
        <taxon>Bacteria</taxon>
        <taxon>Bacillati</taxon>
        <taxon>Bacillota</taxon>
        <taxon>Bacilli</taxon>
        <taxon>Bacillales</taxon>
        <taxon>Bacillaceae</taxon>
        <taxon>Bacillus</taxon>
        <taxon>Bacillus cereus group</taxon>
    </lineage>
</organism>
<name>A0AAN4HKU3_BACTU</name>
<dbReference type="AlphaFoldDB" id="A0AAN4HKU3"/>
<protein>
    <submittedName>
        <fullName evidence="1">Uncharacterized protein</fullName>
    </submittedName>
</protein>
<accession>A0AAN4HKU3</accession>
<dbReference type="RefSeq" id="WP_000623704.1">
    <property type="nucleotide sequence ID" value="NZ_ARXZ02000004.1"/>
</dbReference>
<reference evidence="1 2" key="1">
    <citation type="journal article" date="2013" name="Genome Announc.">
        <title>Draft Genome Sequence of Bacillus thuringiensis var. thuringiensis Strain T01-328, a Brazilian Isolate That Produces a Soluble Pesticide Protein, Cry1Ia.</title>
        <authorList>
            <person name="Varani A.M."/>
            <person name="Lemos M.V."/>
            <person name="Fernandes C.C."/>
            <person name="Lemos E.G."/>
            <person name="Alves E.C."/>
            <person name="Desiderio J.A."/>
        </authorList>
    </citation>
    <scope>NUCLEOTIDE SEQUENCE [LARGE SCALE GENOMIC DNA]</scope>
    <source>
        <strain evidence="1 2">T01-328</strain>
    </source>
</reference>
<comment type="caution">
    <text evidence="1">The sequence shown here is derived from an EMBL/GenBank/DDBJ whole genome shotgun (WGS) entry which is preliminary data.</text>
</comment>
<evidence type="ECO:0000313" key="2">
    <source>
        <dbReference type="Proteomes" id="UP000013487"/>
    </source>
</evidence>
<dbReference type="Proteomes" id="UP000013487">
    <property type="component" value="Unassembled WGS sequence"/>
</dbReference>
<proteinExistence type="predicted"/>
<gene>
    <name evidence="1" type="ORF">BTCBT_002789</name>
</gene>
<dbReference type="EMBL" id="ARXZ02000004">
    <property type="protein sequence ID" value="ERI01234.1"/>
    <property type="molecule type" value="Genomic_DNA"/>
</dbReference>
<evidence type="ECO:0000313" key="1">
    <source>
        <dbReference type="EMBL" id="ERI01234.1"/>
    </source>
</evidence>